<dbReference type="PANTHER" id="PTHR11695:SF294">
    <property type="entry name" value="RETICULON-4-INTERACTING PROTEIN 1, MITOCHONDRIAL"/>
    <property type="match status" value="1"/>
</dbReference>
<dbReference type="SUPFAM" id="SSF51735">
    <property type="entry name" value="NAD(P)-binding Rossmann-fold domains"/>
    <property type="match status" value="1"/>
</dbReference>
<dbReference type="GO" id="GO:0016491">
    <property type="term" value="F:oxidoreductase activity"/>
    <property type="evidence" value="ECO:0007669"/>
    <property type="project" value="UniProtKB-KW"/>
</dbReference>
<evidence type="ECO:0000313" key="3">
    <source>
        <dbReference type="EMBL" id="MFC3831824.1"/>
    </source>
</evidence>
<dbReference type="Pfam" id="PF13602">
    <property type="entry name" value="ADH_zinc_N_2"/>
    <property type="match status" value="1"/>
</dbReference>
<gene>
    <name evidence="3" type="ORF">ACFOSB_02970</name>
</gene>
<name>A0ABV7Z420_9DEIO</name>
<dbReference type="SUPFAM" id="SSF50129">
    <property type="entry name" value="GroES-like"/>
    <property type="match status" value="1"/>
</dbReference>
<keyword evidence="1 3" id="KW-0560">Oxidoreductase</keyword>
<reference evidence="4" key="1">
    <citation type="journal article" date="2019" name="Int. J. Syst. Evol. Microbiol.">
        <title>The Global Catalogue of Microorganisms (GCM) 10K type strain sequencing project: providing services to taxonomists for standard genome sequencing and annotation.</title>
        <authorList>
            <consortium name="The Broad Institute Genomics Platform"/>
            <consortium name="The Broad Institute Genome Sequencing Center for Infectious Disease"/>
            <person name="Wu L."/>
            <person name="Ma J."/>
        </authorList>
    </citation>
    <scope>NUCLEOTIDE SEQUENCE [LARGE SCALE GENOMIC DNA]</scope>
    <source>
        <strain evidence="4">CCTCC AB 2017081</strain>
    </source>
</reference>
<keyword evidence="4" id="KW-1185">Reference proteome</keyword>
<dbReference type="InterPro" id="IPR002364">
    <property type="entry name" value="Quin_OxRdtase/zeta-crystal_CS"/>
</dbReference>
<accession>A0ABV7Z420</accession>
<dbReference type="InterPro" id="IPR020843">
    <property type="entry name" value="ER"/>
</dbReference>
<organism evidence="3 4">
    <name type="scientific">Deinococcus rufus</name>
    <dbReference type="NCBI Taxonomy" id="2136097"/>
    <lineage>
        <taxon>Bacteria</taxon>
        <taxon>Thermotogati</taxon>
        <taxon>Deinococcota</taxon>
        <taxon>Deinococci</taxon>
        <taxon>Deinococcales</taxon>
        <taxon>Deinococcaceae</taxon>
        <taxon>Deinococcus</taxon>
    </lineage>
</organism>
<dbReference type="PROSITE" id="PS01162">
    <property type="entry name" value="QOR_ZETA_CRYSTAL"/>
    <property type="match status" value="1"/>
</dbReference>
<dbReference type="Proteomes" id="UP001595803">
    <property type="component" value="Unassembled WGS sequence"/>
</dbReference>
<dbReference type="InterPro" id="IPR036291">
    <property type="entry name" value="NAD(P)-bd_dom_sf"/>
</dbReference>
<feature type="domain" description="Enoyl reductase (ER)" evidence="2">
    <location>
        <begin position="10"/>
        <end position="302"/>
    </location>
</feature>
<dbReference type="CDD" id="cd05289">
    <property type="entry name" value="MDR_like_2"/>
    <property type="match status" value="1"/>
</dbReference>
<dbReference type="SMART" id="SM00829">
    <property type="entry name" value="PKS_ER"/>
    <property type="match status" value="1"/>
</dbReference>
<dbReference type="EMBL" id="JBHRZG010000002">
    <property type="protein sequence ID" value="MFC3831824.1"/>
    <property type="molecule type" value="Genomic_DNA"/>
</dbReference>
<dbReference type="InterPro" id="IPR013154">
    <property type="entry name" value="ADH-like_N"/>
</dbReference>
<evidence type="ECO:0000256" key="1">
    <source>
        <dbReference type="ARBA" id="ARBA00023002"/>
    </source>
</evidence>
<dbReference type="Pfam" id="PF08240">
    <property type="entry name" value="ADH_N"/>
    <property type="match status" value="1"/>
</dbReference>
<dbReference type="Gene3D" id="3.40.50.720">
    <property type="entry name" value="NAD(P)-binding Rossmann-like Domain"/>
    <property type="match status" value="1"/>
</dbReference>
<dbReference type="RefSeq" id="WP_322473880.1">
    <property type="nucleotide sequence ID" value="NZ_JBHRZG010000002.1"/>
</dbReference>
<dbReference type="EC" id="1.-.-.-" evidence="3"/>
<dbReference type="Gene3D" id="3.90.180.10">
    <property type="entry name" value="Medium-chain alcohol dehydrogenases, catalytic domain"/>
    <property type="match status" value="1"/>
</dbReference>
<comment type="caution">
    <text evidence="3">The sequence shown here is derived from an EMBL/GenBank/DDBJ whole genome shotgun (WGS) entry which is preliminary data.</text>
</comment>
<dbReference type="InterPro" id="IPR050700">
    <property type="entry name" value="YIM1/Zinc_Alcohol_DH_Fams"/>
</dbReference>
<proteinExistence type="predicted"/>
<dbReference type="PANTHER" id="PTHR11695">
    <property type="entry name" value="ALCOHOL DEHYDROGENASE RELATED"/>
    <property type="match status" value="1"/>
</dbReference>
<sequence>MRAMVIHEYGDPDVLQPMDLPMPEPAAGEVRVRVHAVSVNPVDTKWRRGGPFKTFPVVLGWDVSGVVESLGPGVTDFAVGDEVFGMVRFPAEGRAYADYVTAPVTDIARKPAGLSHAQAAAMTLAPLTVVQAFDRLELQAGQTILIHAAAGGVGHFAVQLAKTRGARVIATASAPNHDFVRSLGADEIVDYRARPFEEQVSDVDAVLDTVGGDTTTRSVGVVRPGGHLVTIAAQAPAEAAAQRGITAERILVHPSRAQLEFLAGEFTAGRLTPHVSQTFALEQVAEAHRAIETGRTVGKIVLDVMR</sequence>
<evidence type="ECO:0000313" key="4">
    <source>
        <dbReference type="Proteomes" id="UP001595803"/>
    </source>
</evidence>
<dbReference type="InterPro" id="IPR011032">
    <property type="entry name" value="GroES-like_sf"/>
</dbReference>
<protein>
    <submittedName>
        <fullName evidence="3">NADP-dependent oxidoreductase</fullName>
        <ecNumber evidence="3">1.-.-.-</ecNumber>
    </submittedName>
</protein>
<evidence type="ECO:0000259" key="2">
    <source>
        <dbReference type="SMART" id="SM00829"/>
    </source>
</evidence>